<comment type="caution">
    <text evidence="1">The sequence shown here is derived from an EMBL/GenBank/DDBJ whole genome shotgun (WGS) entry which is preliminary data.</text>
</comment>
<reference evidence="1" key="1">
    <citation type="journal article" date="2023" name="G3 (Bethesda)">
        <title>A reference genome for the long-term kleptoplast-retaining sea slug Elysia crispata morphotype clarki.</title>
        <authorList>
            <person name="Eastman K.E."/>
            <person name="Pendleton A.L."/>
            <person name="Shaikh M.A."/>
            <person name="Suttiyut T."/>
            <person name="Ogas R."/>
            <person name="Tomko P."/>
            <person name="Gavelis G."/>
            <person name="Widhalm J.R."/>
            <person name="Wisecaver J.H."/>
        </authorList>
    </citation>
    <scope>NUCLEOTIDE SEQUENCE</scope>
    <source>
        <strain evidence="1">ECLA1</strain>
    </source>
</reference>
<proteinExistence type="predicted"/>
<dbReference type="Proteomes" id="UP001283361">
    <property type="component" value="Unassembled WGS sequence"/>
</dbReference>
<organism evidence="1 2">
    <name type="scientific">Elysia crispata</name>
    <name type="common">lettuce slug</name>
    <dbReference type="NCBI Taxonomy" id="231223"/>
    <lineage>
        <taxon>Eukaryota</taxon>
        <taxon>Metazoa</taxon>
        <taxon>Spiralia</taxon>
        <taxon>Lophotrochozoa</taxon>
        <taxon>Mollusca</taxon>
        <taxon>Gastropoda</taxon>
        <taxon>Heterobranchia</taxon>
        <taxon>Euthyneura</taxon>
        <taxon>Panpulmonata</taxon>
        <taxon>Sacoglossa</taxon>
        <taxon>Placobranchoidea</taxon>
        <taxon>Plakobranchidae</taxon>
        <taxon>Elysia</taxon>
    </lineage>
</organism>
<dbReference type="AlphaFoldDB" id="A0AAE0XY86"/>
<name>A0AAE0XY86_9GAST</name>
<keyword evidence="2" id="KW-1185">Reference proteome</keyword>
<evidence type="ECO:0000313" key="2">
    <source>
        <dbReference type="Proteomes" id="UP001283361"/>
    </source>
</evidence>
<accession>A0AAE0XY86</accession>
<gene>
    <name evidence="1" type="ORF">RRG08_043025</name>
</gene>
<evidence type="ECO:0000313" key="1">
    <source>
        <dbReference type="EMBL" id="KAK3725608.1"/>
    </source>
</evidence>
<protein>
    <submittedName>
        <fullName evidence="1">Uncharacterized protein</fullName>
    </submittedName>
</protein>
<sequence length="162" mass="18769">MRLWLMSASWSLNPKPKCCPTRYRPSYLTSSFVGKKLLNVFHQSTSYAQLTLRKEYCQEPLVAKRTLCARYSWSVPSRLVDYLRYRPSGLCKSTCTICLVKGCVEACAIFVMQKYYATSLRTSCVWKIFGFWNDFDSSKYFFEGSHEEKKTCFGPGLCLTFV</sequence>
<dbReference type="EMBL" id="JAWDGP010007329">
    <property type="protein sequence ID" value="KAK3725608.1"/>
    <property type="molecule type" value="Genomic_DNA"/>
</dbReference>